<organism evidence="2 3">
    <name type="scientific">Roseburia hominis</name>
    <dbReference type="NCBI Taxonomy" id="301301"/>
    <lineage>
        <taxon>Bacteria</taxon>
        <taxon>Bacillati</taxon>
        <taxon>Bacillota</taxon>
        <taxon>Clostridia</taxon>
        <taxon>Lachnospirales</taxon>
        <taxon>Lachnospiraceae</taxon>
        <taxon>Roseburia</taxon>
    </lineage>
</organism>
<evidence type="ECO:0000259" key="1">
    <source>
        <dbReference type="Pfam" id="PF13524"/>
    </source>
</evidence>
<comment type="caution">
    <text evidence="2">The sequence shown here is derived from an EMBL/GenBank/DDBJ whole genome shotgun (WGS) entry which is preliminary data.</text>
</comment>
<dbReference type="RefSeq" id="WP_118097472.1">
    <property type="nucleotide sequence ID" value="NZ_DBFVHP010000052.1"/>
</dbReference>
<feature type="domain" description="Spore protein YkvP/CgeB glycosyl transferase-like" evidence="1">
    <location>
        <begin position="253"/>
        <end position="385"/>
    </location>
</feature>
<evidence type="ECO:0000313" key="2">
    <source>
        <dbReference type="EMBL" id="RGS40377.1"/>
    </source>
</evidence>
<sequence>MNILCYRYGSIVEPDIIDGFKELGNQVSEICLEIYNKNTTPLEGLTALKDELMRHSYDFVFSINFYPFIAEVCNIFQIRYLCLTVDAPVLELFSNSIRLPWNRIFLFDRAQYEDFHPLNPECIFHLPLAGNPARYASVIRNATPDLIRKYSADISFVGSLYTEKCPYDRLQTEDAYLKGYLEGIMDAQMQLPGCYLLEELLPDIIVDSFRDAMPQFYIPPENSRRNDRAVVAQYYLCPKISSAERISIMRSLGSRYPVYLYTGSGTTGLPVKNCGRVKTHTQMPLVFANSKINLNITSRSIRTGLPLRIFDVLACGGFLLTNAQSELPDCFSVGEDLDCFSCEDDLLAKVEYYLSHDKDRAEIAHNGFEKVQKYHTYPERLLQMIALAYGLS</sequence>
<dbReference type="InterPro" id="IPR055259">
    <property type="entry name" value="YkvP/CgeB_Glyco_trans-like"/>
</dbReference>
<proteinExistence type="predicted"/>
<dbReference type="Proteomes" id="UP000266172">
    <property type="component" value="Unassembled WGS sequence"/>
</dbReference>
<reference evidence="2 3" key="1">
    <citation type="submission" date="2018-08" db="EMBL/GenBank/DDBJ databases">
        <title>A genome reference for cultivated species of the human gut microbiota.</title>
        <authorList>
            <person name="Zou Y."/>
            <person name="Xue W."/>
            <person name="Luo G."/>
        </authorList>
    </citation>
    <scope>NUCLEOTIDE SEQUENCE [LARGE SCALE GENOMIC DNA]</scope>
    <source>
        <strain evidence="2 3">AF22-12AC</strain>
    </source>
</reference>
<gene>
    <name evidence="2" type="ORF">DWX93_09665</name>
</gene>
<dbReference type="AlphaFoldDB" id="A0A395V8B6"/>
<dbReference type="EMBL" id="QRVL01000007">
    <property type="protein sequence ID" value="RGS40377.1"/>
    <property type="molecule type" value="Genomic_DNA"/>
</dbReference>
<protein>
    <submittedName>
        <fullName evidence="2">Spore maturation protein CgeB</fullName>
    </submittedName>
</protein>
<accession>A0A395V8B6</accession>
<dbReference type="Pfam" id="PF13524">
    <property type="entry name" value="Glyco_trans_1_2"/>
    <property type="match status" value="1"/>
</dbReference>
<name>A0A395V8B6_9FIRM</name>
<evidence type="ECO:0000313" key="3">
    <source>
        <dbReference type="Proteomes" id="UP000266172"/>
    </source>
</evidence>